<reference evidence="1" key="1">
    <citation type="journal article" date="2020" name="G3 (Bethesda)">
        <title>High-Quality Assemblies for Three Invasive Social Wasps from the &lt;i&gt;Vespula&lt;/i&gt; Genus.</title>
        <authorList>
            <person name="Harrop T.W.R."/>
            <person name="Guhlin J."/>
            <person name="McLaughlin G.M."/>
            <person name="Permina E."/>
            <person name="Stockwell P."/>
            <person name="Gilligan J."/>
            <person name="Le Lec M.F."/>
            <person name="Gruber M.A.M."/>
            <person name="Quinn O."/>
            <person name="Lovegrove M."/>
            <person name="Duncan E.J."/>
            <person name="Remnant E.J."/>
            <person name="Van Eeckhoven J."/>
            <person name="Graham B."/>
            <person name="Knapp R.A."/>
            <person name="Langford K.W."/>
            <person name="Kronenberg Z."/>
            <person name="Press M.O."/>
            <person name="Eacker S.M."/>
            <person name="Wilson-Rankin E.E."/>
            <person name="Purcell J."/>
            <person name="Lester P.J."/>
            <person name="Dearden P.K."/>
        </authorList>
    </citation>
    <scope>NUCLEOTIDE SEQUENCE</scope>
    <source>
        <strain evidence="1">Linc-1</strain>
    </source>
</reference>
<name>A0A834JMP1_VESGE</name>
<evidence type="ECO:0000313" key="1">
    <source>
        <dbReference type="EMBL" id="KAF7390326.1"/>
    </source>
</evidence>
<protein>
    <submittedName>
        <fullName evidence="1">Uncharacterized protein</fullName>
    </submittedName>
</protein>
<comment type="caution">
    <text evidence="1">The sequence shown here is derived from an EMBL/GenBank/DDBJ whole genome shotgun (WGS) entry which is preliminary data.</text>
</comment>
<dbReference type="AlphaFoldDB" id="A0A834JMP1"/>
<gene>
    <name evidence="1" type="ORF">HZH68_012183</name>
</gene>
<sequence length="93" mass="10617">MSKSTRGDRFCLPKVRKFLSPIVEIDIQSPQNVRKFLSPHMEIECQSSQKCGIKWHSAKISKSNRGDRFSKFPESVKISKSTRGDKFSKSAKV</sequence>
<dbReference type="Proteomes" id="UP000617340">
    <property type="component" value="Unassembled WGS sequence"/>
</dbReference>
<proteinExistence type="predicted"/>
<accession>A0A834JMP1</accession>
<evidence type="ECO:0000313" key="2">
    <source>
        <dbReference type="Proteomes" id="UP000617340"/>
    </source>
</evidence>
<keyword evidence="2" id="KW-1185">Reference proteome</keyword>
<organism evidence="1 2">
    <name type="scientific">Vespula germanica</name>
    <name type="common">German yellow jacket</name>
    <name type="synonym">Paravespula germanica</name>
    <dbReference type="NCBI Taxonomy" id="30212"/>
    <lineage>
        <taxon>Eukaryota</taxon>
        <taxon>Metazoa</taxon>
        <taxon>Ecdysozoa</taxon>
        <taxon>Arthropoda</taxon>
        <taxon>Hexapoda</taxon>
        <taxon>Insecta</taxon>
        <taxon>Pterygota</taxon>
        <taxon>Neoptera</taxon>
        <taxon>Endopterygota</taxon>
        <taxon>Hymenoptera</taxon>
        <taxon>Apocrita</taxon>
        <taxon>Aculeata</taxon>
        <taxon>Vespoidea</taxon>
        <taxon>Vespidae</taxon>
        <taxon>Vespinae</taxon>
        <taxon>Vespula</taxon>
    </lineage>
</organism>
<dbReference type="EMBL" id="JACSDZ010000012">
    <property type="protein sequence ID" value="KAF7390326.1"/>
    <property type="molecule type" value="Genomic_DNA"/>
</dbReference>